<keyword evidence="8 13" id="KW-0479">Metal-binding</keyword>
<comment type="cofactor">
    <cofactor evidence="1">
        <name>heme b</name>
        <dbReference type="ChEBI" id="CHEBI:60344"/>
    </cofactor>
</comment>
<keyword evidence="10 13" id="KW-0408">Iron</keyword>
<evidence type="ECO:0000313" key="15">
    <source>
        <dbReference type="EMBL" id="MQM11384.1"/>
    </source>
</evidence>
<dbReference type="GO" id="GO:0020037">
    <property type="term" value="F:heme binding"/>
    <property type="evidence" value="ECO:0007669"/>
    <property type="project" value="InterPro"/>
</dbReference>
<comment type="subunit">
    <text evidence="5">Homodimer.</text>
</comment>
<dbReference type="CDD" id="cd14784">
    <property type="entry name" value="class1_nsHb-like"/>
    <property type="match status" value="1"/>
</dbReference>
<dbReference type="AlphaFoldDB" id="A0A843X331"/>
<dbReference type="Proteomes" id="UP000652761">
    <property type="component" value="Unassembled WGS sequence"/>
</dbReference>
<sequence length="169" mass="18883">MAPPQKCSSGATAAEFTEEQEALVMKSWSVMKKNAAELGLKFFLRVFEIAPSASRMFSFLRDSQVPLEKNPKLKTHAMSVFVMTCESAAQLRKAGKVTVRETTLKKLGATHLKYGVVNEHFEVVRFALLDTIKEAVPDMWCPEMKNAWAEAYNQLVAAIQEEMKPLPSA</sequence>
<feature type="domain" description="Globin" evidence="14">
    <location>
        <begin position="15"/>
        <end position="164"/>
    </location>
</feature>
<comment type="caution">
    <text evidence="15">The sequence shown here is derived from an EMBL/GenBank/DDBJ whole genome shotgun (WGS) entry which is preliminary data.</text>
</comment>
<dbReference type="InterPro" id="IPR009050">
    <property type="entry name" value="Globin-like_sf"/>
</dbReference>
<keyword evidence="9" id="KW-0560">Oxidoreductase</keyword>
<dbReference type="GO" id="GO:0019825">
    <property type="term" value="F:oxygen binding"/>
    <property type="evidence" value="ECO:0007669"/>
    <property type="project" value="InterPro"/>
</dbReference>
<evidence type="ECO:0000313" key="16">
    <source>
        <dbReference type="Proteomes" id="UP000652761"/>
    </source>
</evidence>
<evidence type="ECO:0000256" key="9">
    <source>
        <dbReference type="ARBA" id="ARBA00023002"/>
    </source>
</evidence>
<evidence type="ECO:0000256" key="4">
    <source>
        <dbReference type="ARBA" id="ARBA00007609"/>
    </source>
</evidence>
<keyword evidence="7 13" id="KW-0349">Heme</keyword>
<dbReference type="GO" id="GO:0005737">
    <property type="term" value="C:cytoplasm"/>
    <property type="evidence" value="ECO:0007669"/>
    <property type="project" value="UniProtKB-SubCell"/>
</dbReference>
<evidence type="ECO:0000256" key="2">
    <source>
        <dbReference type="ARBA" id="ARBA00004123"/>
    </source>
</evidence>
<name>A0A843X331_COLES</name>
<dbReference type="PANTHER" id="PTHR22924">
    <property type="entry name" value="LEGHEMOGLOBIN-RELATED"/>
    <property type="match status" value="1"/>
</dbReference>
<evidence type="ECO:0000259" key="14">
    <source>
        <dbReference type="PROSITE" id="PS01033"/>
    </source>
</evidence>
<accession>A0A843X331</accession>
<evidence type="ECO:0000256" key="10">
    <source>
        <dbReference type="ARBA" id="ARBA00023004"/>
    </source>
</evidence>
<reference evidence="15" key="1">
    <citation type="submission" date="2017-07" db="EMBL/GenBank/DDBJ databases">
        <title>Taro Niue Genome Assembly and Annotation.</title>
        <authorList>
            <person name="Atibalentja N."/>
            <person name="Keating K."/>
            <person name="Fields C.J."/>
        </authorList>
    </citation>
    <scope>NUCLEOTIDE SEQUENCE</scope>
    <source>
        <strain evidence="15">Niue_2</strain>
        <tissue evidence="15">Leaf</tissue>
    </source>
</reference>
<proteinExistence type="inferred from homology"/>
<dbReference type="InterPro" id="IPR001032">
    <property type="entry name" value="Leghaemoglobin-like"/>
</dbReference>
<dbReference type="InterPro" id="IPR000971">
    <property type="entry name" value="Globin"/>
</dbReference>
<evidence type="ECO:0000256" key="13">
    <source>
        <dbReference type="RuleBase" id="RU000625"/>
    </source>
</evidence>
<evidence type="ECO:0000256" key="3">
    <source>
        <dbReference type="ARBA" id="ARBA00004496"/>
    </source>
</evidence>
<dbReference type="PRINTS" id="PR00188">
    <property type="entry name" value="PLANTGLOBIN"/>
</dbReference>
<dbReference type="GO" id="GO:0046872">
    <property type="term" value="F:metal ion binding"/>
    <property type="evidence" value="ECO:0007669"/>
    <property type="project" value="UniProtKB-KW"/>
</dbReference>
<organism evidence="15 16">
    <name type="scientific">Colocasia esculenta</name>
    <name type="common">Wild taro</name>
    <name type="synonym">Arum esculentum</name>
    <dbReference type="NCBI Taxonomy" id="4460"/>
    <lineage>
        <taxon>Eukaryota</taxon>
        <taxon>Viridiplantae</taxon>
        <taxon>Streptophyta</taxon>
        <taxon>Embryophyta</taxon>
        <taxon>Tracheophyta</taxon>
        <taxon>Spermatophyta</taxon>
        <taxon>Magnoliopsida</taxon>
        <taxon>Liliopsida</taxon>
        <taxon>Araceae</taxon>
        <taxon>Aroideae</taxon>
        <taxon>Colocasieae</taxon>
        <taxon>Colocasia</taxon>
    </lineage>
</organism>
<comment type="similarity">
    <text evidence="4 13">Belongs to the plant globin family.</text>
</comment>
<dbReference type="InterPro" id="IPR012292">
    <property type="entry name" value="Globin/Proto"/>
</dbReference>
<comment type="catalytic activity">
    <reaction evidence="12">
        <text>Fe(III)-heme b-[protein] + nitric oxide + H2O = Fe(II)-heme b-[protein] + nitrite + 2 H(+)</text>
        <dbReference type="Rhea" id="RHEA:77711"/>
        <dbReference type="Rhea" id="RHEA-COMP:18975"/>
        <dbReference type="Rhea" id="RHEA-COMP:18976"/>
        <dbReference type="ChEBI" id="CHEBI:15377"/>
        <dbReference type="ChEBI" id="CHEBI:15378"/>
        <dbReference type="ChEBI" id="CHEBI:16301"/>
        <dbReference type="ChEBI" id="CHEBI:16480"/>
        <dbReference type="ChEBI" id="CHEBI:55376"/>
        <dbReference type="ChEBI" id="CHEBI:60344"/>
    </reaction>
    <physiologicalReaction direction="right-to-left" evidence="12">
        <dbReference type="Rhea" id="RHEA:77713"/>
    </physiologicalReaction>
</comment>
<dbReference type="GO" id="GO:0016491">
    <property type="term" value="F:oxidoreductase activity"/>
    <property type="evidence" value="ECO:0007669"/>
    <property type="project" value="UniProtKB-KW"/>
</dbReference>
<dbReference type="Pfam" id="PF00042">
    <property type="entry name" value="Globin"/>
    <property type="match status" value="1"/>
</dbReference>
<dbReference type="OrthoDB" id="436496at2759"/>
<gene>
    <name evidence="15" type="ORF">Taro_044291</name>
</gene>
<evidence type="ECO:0000256" key="5">
    <source>
        <dbReference type="ARBA" id="ARBA00011738"/>
    </source>
</evidence>
<dbReference type="GO" id="GO:0005634">
    <property type="term" value="C:nucleus"/>
    <property type="evidence" value="ECO:0007669"/>
    <property type="project" value="UniProtKB-SubCell"/>
</dbReference>
<evidence type="ECO:0000256" key="11">
    <source>
        <dbReference type="ARBA" id="ARBA00023242"/>
    </source>
</evidence>
<evidence type="ECO:0000256" key="1">
    <source>
        <dbReference type="ARBA" id="ARBA00001970"/>
    </source>
</evidence>
<dbReference type="InterPro" id="IPR019824">
    <property type="entry name" value="Leghaemoglobin_Fe_BS"/>
</dbReference>
<dbReference type="PROSITE" id="PS01033">
    <property type="entry name" value="GLOBIN"/>
    <property type="match status" value="1"/>
</dbReference>
<dbReference type="PROSITE" id="PS00208">
    <property type="entry name" value="PLANT_GLOBIN"/>
    <property type="match status" value="1"/>
</dbReference>
<dbReference type="EMBL" id="NMUH01004963">
    <property type="protein sequence ID" value="MQM11384.1"/>
    <property type="molecule type" value="Genomic_DNA"/>
</dbReference>
<dbReference type="Gene3D" id="1.10.490.10">
    <property type="entry name" value="Globins"/>
    <property type="match status" value="1"/>
</dbReference>
<dbReference type="SUPFAM" id="SSF46458">
    <property type="entry name" value="Globin-like"/>
    <property type="match status" value="1"/>
</dbReference>
<evidence type="ECO:0000256" key="6">
    <source>
        <dbReference type="ARBA" id="ARBA00022490"/>
    </source>
</evidence>
<evidence type="ECO:0000256" key="8">
    <source>
        <dbReference type="ARBA" id="ARBA00022723"/>
    </source>
</evidence>
<keyword evidence="16" id="KW-1185">Reference proteome</keyword>
<evidence type="ECO:0000256" key="7">
    <source>
        <dbReference type="ARBA" id="ARBA00022617"/>
    </source>
</evidence>
<keyword evidence="11" id="KW-0539">Nucleus</keyword>
<dbReference type="PANTHER" id="PTHR22924:SF98">
    <property type="entry name" value="NON-SYMBIOTIC HEMOGLOBIN 3"/>
    <property type="match status" value="1"/>
</dbReference>
<evidence type="ECO:0000256" key="12">
    <source>
        <dbReference type="ARBA" id="ARBA00048118"/>
    </source>
</evidence>
<protein>
    <recommendedName>
        <fullName evidence="14">Globin domain-containing protein</fullName>
    </recommendedName>
</protein>
<keyword evidence="6" id="KW-0963">Cytoplasm</keyword>
<comment type="subcellular location">
    <subcellularLocation>
        <location evidence="3">Cytoplasm</location>
    </subcellularLocation>
    <subcellularLocation>
        <location evidence="2">Nucleus</location>
    </subcellularLocation>
</comment>